<feature type="transmembrane region" description="Helical" evidence="5">
    <location>
        <begin position="20"/>
        <end position="38"/>
    </location>
</feature>
<accession>A0A1C6G4V3</accession>
<dbReference type="SUPFAM" id="SSF144091">
    <property type="entry name" value="Rhomboid-like"/>
    <property type="match status" value="1"/>
</dbReference>
<feature type="transmembrane region" description="Helical" evidence="5">
    <location>
        <begin position="162"/>
        <end position="189"/>
    </location>
</feature>
<gene>
    <name evidence="6" type="ORF">SAMEA3545359_00229</name>
</gene>
<dbReference type="AlphaFoldDB" id="A0A1C6G4V3"/>
<evidence type="ECO:0000256" key="4">
    <source>
        <dbReference type="ARBA" id="ARBA00023136"/>
    </source>
</evidence>
<keyword evidence="2 5" id="KW-0812">Transmembrane</keyword>
<keyword evidence="4 5" id="KW-0472">Membrane</keyword>
<dbReference type="GO" id="GO:0016020">
    <property type="term" value="C:membrane"/>
    <property type="evidence" value="ECO:0007669"/>
    <property type="project" value="UniProtKB-SubCell"/>
</dbReference>
<feature type="transmembrane region" description="Helical" evidence="5">
    <location>
        <begin position="101"/>
        <end position="121"/>
    </location>
</feature>
<evidence type="ECO:0000256" key="1">
    <source>
        <dbReference type="ARBA" id="ARBA00004141"/>
    </source>
</evidence>
<dbReference type="EMBL" id="FMHG01000001">
    <property type="protein sequence ID" value="SCJ40267.1"/>
    <property type="molecule type" value="Genomic_DNA"/>
</dbReference>
<dbReference type="Gene3D" id="1.20.1540.10">
    <property type="entry name" value="Rhomboid-like"/>
    <property type="match status" value="1"/>
</dbReference>
<feature type="transmembrane region" description="Helical" evidence="5">
    <location>
        <begin position="58"/>
        <end position="81"/>
    </location>
</feature>
<evidence type="ECO:0000256" key="2">
    <source>
        <dbReference type="ARBA" id="ARBA00022692"/>
    </source>
</evidence>
<name>A0A1C6G4V3_9FIRM</name>
<evidence type="ECO:0000256" key="3">
    <source>
        <dbReference type="ARBA" id="ARBA00022989"/>
    </source>
</evidence>
<comment type="subcellular location">
    <subcellularLocation>
        <location evidence="1">Membrane</location>
        <topology evidence="1">Multi-pass membrane protein</topology>
    </subcellularLocation>
</comment>
<sequence length="219" mass="25563">MKWLNKLERRFGRSGIQRLMLYISGLMLVVYLIDLFMPELAFSSYLYLDMHLVAQGQFWRLFTFAILPPSSSPLFVVISLYFYCMIGDALEAQWGSFRFNIFYLCGMLGTILAGCITGTGVNQYLNLSLFFAFAMLYPDFELLLFFFLPVKVKYLAFLDALYFLYALVMGSWATKAAIVISVLNILLFFGPDAMQRIKNHLAYRDSRKTFRQYQNKNRW</sequence>
<evidence type="ECO:0000256" key="5">
    <source>
        <dbReference type="SAM" id="Phobius"/>
    </source>
</evidence>
<evidence type="ECO:0008006" key="7">
    <source>
        <dbReference type="Google" id="ProtNLM"/>
    </source>
</evidence>
<keyword evidence="3 5" id="KW-1133">Transmembrane helix</keyword>
<proteinExistence type="predicted"/>
<reference evidence="6" key="1">
    <citation type="submission" date="2015-09" db="EMBL/GenBank/DDBJ databases">
        <authorList>
            <consortium name="Pathogen Informatics"/>
        </authorList>
    </citation>
    <scope>NUCLEOTIDE SEQUENCE</scope>
    <source>
        <strain evidence="6">2789STDY5834896</strain>
    </source>
</reference>
<evidence type="ECO:0000313" key="6">
    <source>
        <dbReference type="EMBL" id="SCJ40267.1"/>
    </source>
</evidence>
<feature type="transmembrane region" description="Helical" evidence="5">
    <location>
        <begin position="127"/>
        <end position="150"/>
    </location>
</feature>
<organism evidence="6">
    <name type="scientific">uncultured Anaerotruncus sp</name>
    <dbReference type="NCBI Taxonomy" id="905011"/>
    <lineage>
        <taxon>Bacteria</taxon>
        <taxon>Bacillati</taxon>
        <taxon>Bacillota</taxon>
        <taxon>Clostridia</taxon>
        <taxon>Eubacteriales</taxon>
        <taxon>Oscillospiraceae</taxon>
        <taxon>Anaerotruncus</taxon>
        <taxon>environmental samples</taxon>
    </lineage>
</organism>
<protein>
    <recommendedName>
        <fullName evidence="7">Peptidase S54 rhomboid domain-containing protein</fullName>
    </recommendedName>
</protein>
<dbReference type="InterPro" id="IPR035952">
    <property type="entry name" value="Rhomboid-like_sf"/>
</dbReference>